<keyword evidence="3" id="KW-1185">Reference proteome</keyword>
<evidence type="ECO:0000313" key="2">
    <source>
        <dbReference type="EMBL" id="MFC4735235.1"/>
    </source>
</evidence>
<feature type="chain" id="PRO_5047342770" description="SbsC C-terminal domain-containing protein" evidence="1">
    <location>
        <begin position="26"/>
        <end position="292"/>
    </location>
</feature>
<comment type="caution">
    <text evidence="2">The sequence shown here is derived from an EMBL/GenBank/DDBJ whole genome shotgun (WGS) entry which is preliminary data.</text>
</comment>
<organism evidence="2 3">
    <name type="scientific">Bacillus daqingensis</name>
    <dbReference type="NCBI Taxonomy" id="872396"/>
    <lineage>
        <taxon>Bacteria</taxon>
        <taxon>Bacillati</taxon>
        <taxon>Bacillota</taxon>
        <taxon>Bacilli</taxon>
        <taxon>Bacillales</taxon>
        <taxon>Bacillaceae</taxon>
        <taxon>Bacillus</taxon>
    </lineage>
</organism>
<dbReference type="EMBL" id="JBHSGK010000003">
    <property type="protein sequence ID" value="MFC4735235.1"/>
    <property type="molecule type" value="Genomic_DNA"/>
</dbReference>
<dbReference type="RefSeq" id="WP_377907859.1">
    <property type="nucleotide sequence ID" value="NZ_JBHSGK010000003.1"/>
</dbReference>
<sequence length="292" mass="32661">MQARLMMVIVFITALCFLGLVPASAAEDQADFDTASVEDAEPMYDKKVMRAVRESLGLTKHDLSQDESIRTMSQVEVMDRYMRQTNNRIKGQDAREAVQLVFDVDISLVSRLGYGNTLDRYDPFVMEAVRQSLGLQADDVSQDAAIMNMKKNHVMDRVIRHYNDSLSGAEIRQLINYVFGINLDGISGLKGAQVGIFSKGQWIIQEPDDLLVISSSPDDVELYVSLTDYYRTFTGSDAFPEALAAFLEDAGFSFSSEKDRYEWINPDGVSAPDPFKGQIIGELLATIHMLNQ</sequence>
<feature type="signal peptide" evidence="1">
    <location>
        <begin position="1"/>
        <end position="25"/>
    </location>
</feature>
<proteinExistence type="predicted"/>
<accession>A0ABV9NRB6</accession>
<evidence type="ECO:0000256" key="1">
    <source>
        <dbReference type="SAM" id="SignalP"/>
    </source>
</evidence>
<keyword evidence="1" id="KW-0732">Signal</keyword>
<name>A0ABV9NRB6_9BACI</name>
<evidence type="ECO:0000313" key="3">
    <source>
        <dbReference type="Proteomes" id="UP001595896"/>
    </source>
</evidence>
<reference evidence="3" key="1">
    <citation type="journal article" date="2019" name="Int. J. Syst. Evol. Microbiol.">
        <title>The Global Catalogue of Microorganisms (GCM) 10K type strain sequencing project: providing services to taxonomists for standard genome sequencing and annotation.</title>
        <authorList>
            <consortium name="The Broad Institute Genomics Platform"/>
            <consortium name="The Broad Institute Genome Sequencing Center for Infectious Disease"/>
            <person name="Wu L."/>
            <person name="Ma J."/>
        </authorList>
    </citation>
    <scope>NUCLEOTIDE SEQUENCE [LARGE SCALE GENOMIC DNA]</scope>
    <source>
        <strain evidence="3">JCM 12165</strain>
    </source>
</reference>
<protein>
    <recommendedName>
        <fullName evidence="4">SbsC C-terminal domain-containing protein</fullName>
    </recommendedName>
</protein>
<evidence type="ECO:0008006" key="4">
    <source>
        <dbReference type="Google" id="ProtNLM"/>
    </source>
</evidence>
<gene>
    <name evidence="2" type="ORF">ACFO4L_01440</name>
</gene>
<dbReference type="Proteomes" id="UP001595896">
    <property type="component" value="Unassembled WGS sequence"/>
</dbReference>